<dbReference type="InterPro" id="IPR029057">
    <property type="entry name" value="PRTase-like"/>
</dbReference>
<comment type="caution">
    <text evidence="2">The sequence shown here is derived from an EMBL/GenBank/DDBJ whole genome shotgun (WGS) entry which is preliminary data.</text>
</comment>
<dbReference type="Proteomes" id="UP000029577">
    <property type="component" value="Unassembled WGS sequence"/>
</dbReference>
<dbReference type="NCBIfam" id="NF008616">
    <property type="entry name" value="PRK11595.1"/>
    <property type="match status" value="1"/>
</dbReference>
<evidence type="ECO:0008006" key="4">
    <source>
        <dbReference type="Google" id="ProtNLM"/>
    </source>
</evidence>
<keyword evidence="3" id="KW-1185">Reference proteome</keyword>
<sequence>MLTLKSYCWLCHLPLALPATGICSSCQRRLPRLPALCLRCGLPVATDSAECGRCLQKPPPWQHLVCAGDYQPPLSRLLHKFKFSGYTALSVMLARLILLSWIKQHREHGLHKPDILLCSPLHKQRLRQRGFNQSALLAQPLAHWLGCEFDSEALRRTRKTAVQHQLNISQRKQNLHNAFCIEKQLAGLHVALVDDVVTSGSTAGEISRLLAQSAVADIQVWCLCRTL</sequence>
<dbReference type="AlphaFoldDB" id="A0A095VXN3"/>
<dbReference type="PANTHER" id="PTHR47505">
    <property type="entry name" value="DNA UTILIZATION PROTEIN YHGH"/>
    <property type="match status" value="1"/>
</dbReference>
<gene>
    <name evidence="2" type="ORF">HA49_02740</name>
</gene>
<dbReference type="STRING" id="642227.HA49_02740"/>
<dbReference type="CDD" id="cd06223">
    <property type="entry name" value="PRTases_typeI"/>
    <property type="match status" value="1"/>
</dbReference>
<organism evidence="2 3">
    <name type="scientific">Tatumella morbirosei</name>
    <dbReference type="NCBI Taxonomy" id="642227"/>
    <lineage>
        <taxon>Bacteria</taxon>
        <taxon>Pseudomonadati</taxon>
        <taxon>Pseudomonadota</taxon>
        <taxon>Gammaproteobacteria</taxon>
        <taxon>Enterobacterales</taxon>
        <taxon>Erwiniaceae</taxon>
        <taxon>Tatumella</taxon>
    </lineage>
</organism>
<dbReference type="SUPFAM" id="SSF53271">
    <property type="entry name" value="PRTase-like"/>
    <property type="match status" value="1"/>
</dbReference>
<accession>A0A095VXN3</accession>
<dbReference type="eggNOG" id="COG1040">
    <property type="taxonomic scope" value="Bacteria"/>
</dbReference>
<evidence type="ECO:0000313" key="2">
    <source>
        <dbReference type="EMBL" id="KGD79515.1"/>
    </source>
</evidence>
<reference evidence="2" key="1">
    <citation type="submission" date="2014-12" db="EMBL/GenBank/DDBJ databases">
        <title>The draft genome of the Tatumella morbirosei type strain, LMG23360T isolated from pineapple rot.</title>
        <authorList>
            <person name="Smits T.H."/>
            <person name="Palmer M."/>
            <person name="Venter S.N."/>
            <person name="Duffy B."/>
            <person name="Steenkamp E.T."/>
            <person name="Chan W.Y."/>
            <person name="Coutinho T.A."/>
            <person name="Coetzee M.P."/>
            <person name="De Maayer P."/>
        </authorList>
    </citation>
    <scope>NUCLEOTIDE SEQUENCE [LARGE SCALE GENOMIC DNA]</scope>
    <source>
        <strain evidence="2">LMG 23360</strain>
    </source>
</reference>
<dbReference type="EMBL" id="JPKR02000005">
    <property type="protein sequence ID" value="KGD79515.1"/>
    <property type="molecule type" value="Genomic_DNA"/>
</dbReference>
<proteinExistence type="inferred from homology"/>
<name>A0A095VXN3_9GAMM</name>
<dbReference type="InterPro" id="IPR051910">
    <property type="entry name" value="ComF/GntX_DNA_util-trans"/>
</dbReference>
<protein>
    <recommendedName>
        <fullName evidence="4">Phosphoribosyltransferase</fullName>
    </recommendedName>
</protein>
<dbReference type="Gene3D" id="3.40.50.2020">
    <property type="match status" value="1"/>
</dbReference>
<dbReference type="OrthoDB" id="9793412at2"/>
<evidence type="ECO:0000313" key="3">
    <source>
        <dbReference type="Proteomes" id="UP000029577"/>
    </source>
</evidence>
<evidence type="ECO:0000256" key="1">
    <source>
        <dbReference type="ARBA" id="ARBA00008007"/>
    </source>
</evidence>
<dbReference type="PANTHER" id="PTHR47505:SF1">
    <property type="entry name" value="DNA UTILIZATION PROTEIN YHGH"/>
    <property type="match status" value="1"/>
</dbReference>
<comment type="similarity">
    <text evidence="1">Belongs to the ComF/GntX family.</text>
</comment>
<dbReference type="InterPro" id="IPR000836">
    <property type="entry name" value="PRTase_dom"/>
</dbReference>
<dbReference type="RefSeq" id="WP_038016498.1">
    <property type="nucleotide sequence ID" value="NZ_JPKR02000005.1"/>
</dbReference>